<dbReference type="PROSITE" id="PS51198">
    <property type="entry name" value="UVRD_HELICASE_ATP_BIND"/>
    <property type="match status" value="1"/>
</dbReference>
<organism evidence="7 8">
    <name type="scientific">Fructilactobacillus cliffordii</name>
    <dbReference type="NCBI Taxonomy" id="2940299"/>
    <lineage>
        <taxon>Bacteria</taxon>
        <taxon>Bacillati</taxon>
        <taxon>Bacillota</taxon>
        <taxon>Bacilli</taxon>
        <taxon>Lactobacillales</taxon>
        <taxon>Lactobacillaceae</taxon>
        <taxon>Fructilactobacillus</taxon>
    </lineage>
</organism>
<evidence type="ECO:0000256" key="5">
    <source>
        <dbReference type="PROSITE-ProRule" id="PRU00560"/>
    </source>
</evidence>
<dbReference type="InterPro" id="IPR048228">
    <property type="entry name" value="HelD_bacillota"/>
</dbReference>
<dbReference type="NCBIfam" id="NF041464">
    <property type="entry name" value="HelD_BACSU"/>
    <property type="match status" value="1"/>
</dbReference>
<name>A0A9Q9E2P9_9LACO</name>
<evidence type="ECO:0000259" key="6">
    <source>
        <dbReference type="PROSITE" id="PS51198"/>
    </source>
</evidence>
<dbReference type="Pfam" id="PF00580">
    <property type="entry name" value="UvrD-helicase"/>
    <property type="match status" value="1"/>
</dbReference>
<evidence type="ECO:0000313" key="8">
    <source>
        <dbReference type="Proteomes" id="UP001055911"/>
    </source>
</evidence>
<dbReference type="Proteomes" id="UP001055911">
    <property type="component" value="Chromosome"/>
</dbReference>
<dbReference type="AlphaFoldDB" id="A0A9Q9E2P9"/>
<dbReference type="EMBL" id="CP097119">
    <property type="protein sequence ID" value="USS88793.1"/>
    <property type="molecule type" value="Genomic_DNA"/>
</dbReference>
<dbReference type="GO" id="GO:0000725">
    <property type="term" value="P:recombinational repair"/>
    <property type="evidence" value="ECO:0007669"/>
    <property type="project" value="TreeGrafter"/>
</dbReference>
<accession>A0A9Q9E2P9</accession>
<dbReference type="InterPro" id="IPR014016">
    <property type="entry name" value="UvrD-like_ATP-bd"/>
</dbReference>
<evidence type="ECO:0000256" key="3">
    <source>
        <dbReference type="ARBA" id="ARBA00022806"/>
    </source>
</evidence>
<evidence type="ECO:0000256" key="1">
    <source>
        <dbReference type="ARBA" id="ARBA00022741"/>
    </source>
</evidence>
<protein>
    <submittedName>
        <fullName evidence="7">AAA family ATPase</fullName>
    </submittedName>
</protein>
<dbReference type="InterPro" id="IPR027417">
    <property type="entry name" value="P-loop_NTPase"/>
</dbReference>
<dbReference type="PANTHER" id="PTHR11070:SF17">
    <property type="entry name" value="DNA HELICASE IV"/>
    <property type="match status" value="1"/>
</dbReference>
<keyword evidence="3 5" id="KW-0347">Helicase</keyword>
<evidence type="ECO:0000256" key="4">
    <source>
        <dbReference type="ARBA" id="ARBA00022840"/>
    </source>
</evidence>
<keyword evidence="2 5" id="KW-0378">Hydrolase</keyword>
<dbReference type="SUPFAM" id="SSF52540">
    <property type="entry name" value="P-loop containing nucleoside triphosphate hydrolases"/>
    <property type="match status" value="1"/>
</dbReference>
<evidence type="ECO:0000313" key="7">
    <source>
        <dbReference type="EMBL" id="USS88793.1"/>
    </source>
</evidence>
<dbReference type="RefSeq" id="WP_252766310.1">
    <property type="nucleotide sequence ID" value="NZ_CP097119.1"/>
</dbReference>
<sequence length="764" mass="88085">MNQQEEQEERDRVNRVTTFLHHQIKKAKQAVKKAQAESDRVQKNYGINTSINYLEADDRIETKADLQQQRNLVNRTVENEAIVKKQLATYQQLSHSPYFGRIDVQDSGAPTPEPLYIGTASLMDDNGEFLIHDWRAPISSVYYNGTLGPVHYQTPNGERSTTLKKKRQFKIKDGQILHMFDTNETVGDEMLQETLGNKSSDQLQNIVATIQREQNDIIRDVRSDLLVVQGVAGSGKTSALLQRIAFLLYHSRNELSANQILLFSPNLLFSNYIKDVLPSLGERNMRQVTLQAFFAQRLEGLRVQTRFDRYEASPVHNSLTAYKESQVFIDKLRAYLRQLSPREICFTGLYFQGELFFSAAEIRSIYARLNPKLPLADKFLKTKNTLIKHLKARINEEAHEDWALDELDNLSDEQYHNYLGDHDPADFFDFDEERDFVARKLVKDRLHVVYNAIYNDQFWDQYSQYEHFLGQLDSTDQITLADWQQNQRAFTDTLEYHQIRLVDAAPVLFLQDYFTGENHNRHIKYLFIDEVQDYSVAELMYLKLTFPRAKFNLIGDSEQALFKDVETAEALLNRLKTALPVQHPRLINLNRSYRSTYPITTLASSILPAGDHIEAFNRAGATPTYAEVPNEQQLLTTTQAIIKTELQDHETVAIITKTKDEAQHVYQELRHQFDCLLVTDKARTLNKSVLILPVYLAKGLEFDTVIAWNVSTANFPTHHELGILYTMMTRAMHHLVLLSQGPLTDLIPERALHQKLLVKAKSTS</sequence>
<reference evidence="7" key="1">
    <citation type="submission" date="2022-05" db="EMBL/GenBank/DDBJ databases">
        <authorList>
            <person name="Oliphant S.A."/>
            <person name="Watson-Haigh N.S."/>
            <person name="Sumby K.M."/>
            <person name="Gardner J.M."/>
            <person name="Jiranek V."/>
        </authorList>
    </citation>
    <scope>NUCLEOTIDE SEQUENCE</scope>
    <source>
        <strain evidence="7">KI4_B1</strain>
    </source>
</reference>
<feature type="domain" description="UvrD-like helicase ATP-binding" evidence="6">
    <location>
        <begin position="209"/>
        <end position="596"/>
    </location>
</feature>
<dbReference type="InterPro" id="IPR027785">
    <property type="entry name" value="UvrD-like_helicase_C"/>
</dbReference>
<keyword evidence="8" id="KW-1185">Reference proteome</keyword>
<feature type="binding site" evidence="5">
    <location>
        <begin position="230"/>
        <end position="237"/>
    </location>
    <ligand>
        <name>ATP</name>
        <dbReference type="ChEBI" id="CHEBI:30616"/>
    </ligand>
</feature>
<gene>
    <name evidence="7" type="ORF">M3M40_04685</name>
</gene>
<dbReference type="Gene3D" id="3.40.50.300">
    <property type="entry name" value="P-loop containing nucleotide triphosphate hydrolases"/>
    <property type="match status" value="2"/>
</dbReference>
<dbReference type="PANTHER" id="PTHR11070">
    <property type="entry name" value="UVRD / RECB / PCRA DNA HELICASE FAMILY MEMBER"/>
    <property type="match status" value="1"/>
</dbReference>
<dbReference type="GO" id="GO:0005829">
    <property type="term" value="C:cytosol"/>
    <property type="evidence" value="ECO:0007669"/>
    <property type="project" value="TreeGrafter"/>
</dbReference>
<dbReference type="Pfam" id="PF13538">
    <property type="entry name" value="UvrD_C_2"/>
    <property type="match status" value="1"/>
</dbReference>
<dbReference type="GO" id="GO:0016787">
    <property type="term" value="F:hydrolase activity"/>
    <property type="evidence" value="ECO:0007669"/>
    <property type="project" value="UniProtKB-UniRule"/>
</dbReference>
<dbReference type="GO" id="GO:0003677">
    <property type="term" value="F:DNA binding"/>
    <property type="evidence" value="ECO:0007669"/>
    <property type="project" value="InterPro"/>
</dbReference>
<evidence type="ECO:0000256" key="2">
    <source>
        <dbReference type="ARBA" id="ARBA00022801"/>
    </source>
</evidence>
<dbReference type="GO" id="GO:0005524">
    <property type="term" value="F:ATP binding"/>
    <property type="evidence" value="ECO:0007669"/>
    <property type="project" value="UniProtKB-UniRule"/>
</dbReference>
<keyword evidence="4 5" id="KW-0067">ATP-binding</keyword>
<proteinExistence type="predicted"/>
<keyword evidence="1 5" id="KW-0547">Nucleotide-binding</keyword>
<dbReference type="GO" id="GO:0043138">
    <property type="term" value="F:3'-5' DNA helicase activity"/>
    <property type="evidence" value="ECO:0007669"/>
    <property type="project" value="TreeGrafter"/>
</dbReference>
<dbReference type="InterPro" id="IPR000212">
    <property type="entry name" value="DNA_helicase_UvrD/REP"/>
</dbReference>